<dbReference type="EMBL" id="PEDM01000035">
    <property type="protein sequence ID" value="PIC03971.1"/>
    <property type="molecule type" value="Genomic_DNA"/>
</dbReference>
<evidence type="ECO:0000313" key="1">
    <source>
        <dbReference type="EMBL" id="PIC03971.1"/>
    </source>
</evidence>
<protein>
    <submittedName>
        <fullName evidence="1">Phosphoribosyl-ATP pyrophosphohydrolase</fullName>
    </submittedName>
</protein>
<keyword evidence="1" id="KW-0378">Hydrolase</keyword>
<gene>
    <name evidence="1" type="ORF">CS060_12105</name>
</gene>
<organism evidence="1 2">
    <name type="scientific">Anoxybacillus flavithermus</name>
    <dbReference type="NCBI Taxonomy" id="33934"/>
    <lineage>
        <taxon>Bacteria</taxon>
        <taxon>Bacillati</taxon>
        <taxon>Bacillota</taxon>
        <taxon>Bacilli</taxon>
        <taxon>Bacillales</taxon>
        <taxon>Anoxybacillaceae</taxon>
        <taxon>Anoxybacillus</taxon>
    </lineage>
</organism>
<evidence type="ECO:0000313" key="2">
    <source>
        <dbReference type="Proteomes" id="UP000230559"/>
    </source>
</evidence>
<accession>A0A2G5RMU1</accession>
<dbReference type="InterPro" id="IPR038735">
    <property type="entry name" value="MSMEG_1276-like_NTP-PPase_dom"/>
</dbReference>
<sequence>MPIYNKLVRDLIPKIIEEAGKSFTMRTLTDEEYRQELRKKAFEELEEYMNASDDVTAVEELADLLEIIHALAECHGATMEQVEAVRASKAEKRGGFKEKIFLIEVHDE</sequence>
<name>A0A2G5RMU1_9BACL</name>
<dbReference type="Proteomes" id="UP000230559">
    <property type="component" value="Unassembled WGS sequence"/>
</dbReference>
<dbReference type="SUPFAM" id="SSF101386">
    <property type="entry name" value="all-alpha NTP pyrophosphatases"/>
    <property type="match status" value="1"/>
</dbReference>
<comment type="caution">
    <text evidence="1">The sequence shown here is derived from an EMBL/GenBank/DDBJ whole genome shotgun (WGS) entry which is preliminary data.</text>
</comment>
<dbReference type="GO" id="GO:0016787">
    <property type="term" value="F:hydrolase activity"/>
    <property type="evidence" value="ECO:0007669"/>
    <property type="project" value="UniProtKB-KW"/>
</dbReference>
<dbReference type="CDD" id="cd11532">
    <property type="entry name" value="NTP-PPase_COG4997"/>
    <property type="match status" value="1"/>
</dbReference>
<dbReference type="AlphaFoldDB" id="A0A2G5RMU1"/>
<proteinExistence type="predicted"/>
<dbReference type="RefSeq" id="WP_035049596.1">
    <property type="nucleotide sequence ID" value="NZ_PEDM01000035.1"/>
</dbReference>
<reference evidence="1 2" key="1">
    <citation type="submission" date="2017-10" db="EMBL/GenBank/DDBJ databases">
        <title>Draft genome sequence of Anoxybacillus flavithermus KU2-6-11 from caldera Uzon (Russia:Kamchtka).</title>
        <authorList>
            <person name="Korzhuk A.V."/>
            <person name="Rozanov A.S."/>
            <person name="Bryanskaya A.V."/>
            <person name="Peltek S.E."/>
        </authorList>
    </citation>
    <scope>NUCLEOTIDE SEQUENCE [LARGE SCALE GENOMIC DNA]</scope>
    <source>
        <strain evidence="1 2">KU2-6_11</strain>
    </source>
</reference>